<organism evidence="17 18">
    <name type="scientific">Paraperlucidibaca baekdonensis</name>
    <dbReference type="NCBI Taxonomy" id="748120"/>
    <lineage>
        <taxon>Bacteria</taxon>
        <taxon>Pseudomonadati</taxon>
        <taxon>Pseudomonadota</taxon>
        <taxon>Gammaproteobacteria</taxon>
        <taxon>Moraxellales</taxon>
        <taxon>Moraxellaceae</taxon>
        <taxon>Paraperlucidibaca</taxon>
    </lineage>
</organism>
<keyword evidence="10 16" id="KW-0418">Kinase</keyword>
<evidence type="ECO:0000256" key="2">
    <source>
        <dbReference type="ARBA" id="ARBA00001958"/>
    </source>
</evidence>
<dbReference type="RefSeq" id="WP_116207658.1">
    <property type="nucleotide sequence ID" value="NZ_QUNR01000002.1"/>
</dbReference>
<sequence length="240" mass="25549">MNLLIDQGNTRVKACLYDVDLRKLEAVSSIAALQAYLLAHNLPIDAIAIASVASVNESTQLITCLKRALPSARIYNVHYDAQILPSAYLEPSRLGVDRWLAMLAVKECRDAIVVDAGTAFTVDVLRAGQHLGGYILPGLALQRDALASQTAAVNFPKADVADLTIGRHTAACVGHGSLRALNALVSSVVDEFGGESTVATYLTGGDAATFMPHLKAEHRPLLVFEGLQLALSGYLTRGDQ</sequence>
<keyword evidence="7 16" id="KW-0963">Cytoplasm</keyword>
<dbReference type="GO" id="GO:0005737">
    <property type="term" value="C:cytoplasm"/>
    <property type="evidence" value="ECO:0007669"/>
    <property type="project" value="UniProtKB-SubCell"/>
</dbReference>
<feature type="binding site" evidence="16">
    <location>
        <position position="88"/>
    </location>
    <ligand>
        <name>substrate</name>
    </ligand>
</feature>
<dbReference type="Gene3D" id="3.30.420.40">
    <property type="match status" value="2"/>
</dbReference>
<dbReference type="CDD" id="cd24015">
    <property type="entry name" value="ASKHA_NBD_PanK-III"/>
    <property type="match status" value="1"/>
</dbReference>
<evidence type="ECO:0000256" key="7">
    <source>
        <dbReference type="ARBA" id="ARBA00022490"/>
    </source>
</evidence>
<dbReference type="GO" id="GO:0046872">
    <property type="term" value="F:metal ion binding"/>
    <property type="evidence" value="ECO:0007669"/>
    <property type="project" value="UniProtKB-KW"/>
</dbReference>
<keyword evidence="12 16" id="KW-0630">Potassium</keyword>
<dbReference type="GO" id="GO:0015937">
    <property type="term" value="P:coenzyme A biosynthetic process"/>
    <property type="evidence" value="ECO:0007669"/>
    <property type="project" value="UniProtKB-UniRule"/>
</dbReference>
<evidence type="ECO:0000313" key="17">
    <source>
        <dbReference type="EMBL" id="REH38622.1"/>
    </source>
</evidence>
<comment type="cofactor">
    <cofactor evidence="16">
        <name>NH4(+)</name>
        <dbReference type="ChEBI" id="CHEBI:28938"/>
    </cofactor>
    <cofactor evidence="16">
        <name>K(+)</name>
        <dbReference type="ChEBI" id="CHEBI:29103"/>
    </cofactor>
    <text evidence="16">A monovalent cation. Ammonium or potassium.</text>
</comment>
<dbReference type="SUPFAM" id="SSF53067">
    <property type="entry name" value="Actin-like ATPase domain"/>
    <property type="match status" value="2"/>
</dbReference>
<accession>A0A3E0H4Z3</accession>
<dbReference type="PANTHER" id="PTHR34265">
    <property type="entry name" value="TYPE III PANTOTHENATE KINASE"/>
    <property type="match status" value="1"/>
</dbReference>
<evidence type="ECO:0000256" key="4">
    <source>
        <dbReference type="ARBA" id="ARBA00005225"/>
    </source>
</evidence>
<keyword evidence="11 16" id="KW-0067">ATP-binding</keyword>
<evidence type="ECO:0000256" key="1">
    <source>
        <dbReference type="ARBA" id="ARBA00001206"/>
    </source>
</evidence>
<dbReference type="EC" id="2.7.1.33" evidence="6 16"/>
<evidence type="ECO:0000256" key="10">
    <source>
        <dbReference type="ARBA" id="ARBA00022777"/>
    </source>
</evidence>
<comment type="similarity">
    <text evidence="14 16">Belongs to the type III pantothenate kinase family.</text>
</comment>
<protein>
    <recommendedName>
        <fullName evidence="15 16">Type III pantothenate kinase</fullName>
        <ecNumber evidence="6 16">2.7.1.33</ecNumber>
    </recommendedName>
    <alternativeName>
        <fullName evidence="16">PanK-III</fullName>
    </alternativeName>
    <alternativeName>
        <fullName evidence="16">Pantothenic acid kinase</fullName>
    </alternativeName>
</protein>
<feature type="active site" description="Proton acceptor" evidence="16">
    <location>
        <position position="97"/>
    </location>
</feature>
<dbReference type="UniPathway" id="UPA00241">
    <property type="reaction ID" value="UER00352"/>
</dbReference>
<name>A0A3E0H4Z3_9GAMM</name>
<evidence type="ECO:0000256" key="12">
    <source>
        <dbReference type="ARBA" id="ARBA00022958"/>
    </source>
</evidence>
<evidence type="ECO:0000256" key="3">
    <source>
        <dbReference type="ARBA" id="ARBA00004496"/>
    </source>
</evidence>
<keyword evidence="9 16" id="KW-0547">Nucleotide-binding</keyword>
<evidence type="ECO:0000313" key="18">
    <source>
        <dbReference type="Proteomes" id="UP000256774"/>
    </source>
</evidence>
<dbReference type="GO" id="GO:0005524">
    <property type="term" value="F:ATP binding"/>
    <property type="evidence" value="ECO:0007669"/>
    <property type="project" value="UniProtKB-UniRule"/>
</dbReference>
<feature type="binding site" evidence="16">
    <location>
        <position position="115"/>
    </location>
    <ligand>
        <name>K(+)</name>
        <dbReference type="ChEBI" id="CHEBI:29103"/>
    </ligand>
</feature>
<evidence type="ECO:0000256" key="5">
    <source>
        <dbReference type="ARBA" id="ARBA00011738"/>
    </source>
</evidence>
<evidence type="ECO:0000256" key="14">
    <source>
        <dbReference type="ARBA" id="ARBA00038036"/>
    </source>
</evidence>
<feature type="binding site" evidence="16">
    <location>
        <begin position="6"/>
        <end position="13"/>
    </location>
    <ligand>
        <name>ATP</name>
        <dbReference type="ChEBI" id="CHEBI:30616"/>
    </ligand>
</feature>
<evidence type="ECO:0000256" key="9">
    <source>
        <dbReference type="ARBA" id="ARBA00022741"/>
    </source>
</evidence>
<evidence type="ECO:0000256" key="16">
    <source>
        <dbReference type="HAMAP-Rule" id="MF_01274"/>
    </source>
</evidence>
<dbReference type="HAMAP" id="MF_01274">
    <property type="entry name" value="Pantothen_kinase_3"/>
    <property type="match status" value="1"/>
</dbReference>
<keyword evidence="8 16" id="KW-0808">Transferase</keyword>
<dbReference type="PANTHER" id="PTHR34265:SF1">
    <property type="entry name" value="TYPE III PANTOTHENATE KINASE"/>
    <property type="match status" value="1"/>
</dbReference>
<evidence type="ECO:0000256" key="13">
    <source>
        <dbReference type="ARBA" id="ARBA00022993"/>
    </source>
</evidence>
<dbReference type="InterPro" id="IPR043129">
    <property type="entry name" value="ATPase_NBD"/>
</dbReference>
<dbReference type="AlphaFoldDB" id="A0A3E0H4Z3"/>
<comment type="subcellular location">
    <subcellularLocation>
        <location evidence="3 16">Cytoplasm</location>
    </subcellularLocation>
</comment>
<comment type="function">
    <text evidence="16">Catalyzes the phosphorylation of pantothenate (Pan), the first step in CoA biosynthesis.</text>
</comment>
<gene>
    <name evidence="16" type="primary">coaX</name>
    <name evidence="17" type="ORF">DFR26_0774</name>
</gene>
<evidence type="ECO:0000256" key="11">
    <source>
        <dbReference type="ARBA" id="ARBA00022840"/>
    </source>
</evidence>
<comment type="cofactor">
    <cofactor evidence="2">
        <name>K(+)</name>
        <dbReference type="ChEBI" id="CHEBI:29103"/>
    </cofactor>
</comment>
<dbReference type="Proteomes" id="UP000256774">
    <property type="component" value="Unassembled WGS sequence"/>
</dbReference>
<dbReference type="OrthoDB" id="9781305at2"/>
<feature type="binding site" evidence="16">
    <location>
        <position position="169"/>
    </location>
    <ligand>
        <name>substrate</name>
    </ligand>
</feature>
<dbReference type="InterPro" id="IPR004619">
    <property type="entry name" value="Type_III_PanK"/>
</dbReference>
<dbReference type="EMBL" id="QUNR01000002">
    <property type="protein sequence ID" value="REH38622.1"/>
    <property type="molecule type" value="Genomic_DNA"/>
</dbReference>
<reference evidence="17 18" key="1">
    <citation type="submission" date="2018-08" db="EMBL/GenBank/DDBJ databases">
        <title>Genomic Encyclopedia of Type Strains, Phase IV (KMG-IV): sequencing the most valuable type-strain genomes for metagenomic binning, comparative biology and taxonomic classification.</title>
        <authorList>
            <person name="Goeker M."/>
        </authorList>
    </citation>
    <scope>NUCLEOTIDE SEQUENCE [LARGE SCALE GENOMIC DNA]</scope>
    <source>
        <strain evidence="17 18">DSM 26022</strain>
    </source>
</reference>
<feature type="binding site" evidence="16">
    <location>
        <position position="118"/>
    </location>
    <ligand>
        <name>ATP</name>
        <dbReference type="ChEBI" id="CHEBI:30616"/>
    </ligand>
</feature>
<comment type="catalytic activity">
    <reaction evidence="1 16">
        <text>(R)-pantothenate + ATP = (R)-4'-phosphopantothenate + ADP + H(+)</text>
        <dbReference type="Rhea" id="RHEA:16373"/>
        <dbReference type="ChEBI" id="CHEBI:10986"/>
        <dbReference type="ChEBI" id="CHEBI:15378"/>
        <dbReference type="ChEBI" id="CHEBI:29032"/>
        <dbReference type="ChEBI" id="CHEBI:30616"/>
        <dbReference type="ChEBI" id="CHEBI:456216"/>
        <dbReference type="EC" id="2.7.1.33"/>
    </reaction>
</comment>
<comment type="pathway">
    <text evidence="4 16">Cofactor biosynthesis; coenzyme A biosynthesis; CoA from (R)-pantothenate: step 1/5.</text>
</comment>
<keyword evidence="18" id="KW-1185">Reference proteome</keyword>
<evidence type="ECO:0000256" key="15">
    <source>
        <dbReference type="ARBA" id="ARBA00040883"/>
    </source>
</evidence>
<proteinExistence type="inferred from homology"/>
<feature type="binding site" evidence="16">
    <location>
        <begin position="95"/>
        <end position="98"/>
    </location>
    <ligand>
        <name>substrate</name>
    </ligand>
</feature>
<evidence type="ECO:0000256" key="6">
    <source>
        <dbReference type="ARBA" id="ARBA00012102"/>
    </source>
</evidence>
<comment type="caution">
    <text evidence="17">The sequence shown here is derived from an EMBL/GenBank/DDBJ whole genome shotgun (WGS) entry which is preliminary data.</text>
</comment>
<dbReference type="GO" id="GO:0004594">
    <property type="term" value="F:pantothenate kinase activity"/>
    <property type="evidence" value="ECO:0007669"/>
    <property type="project" value="UniProtKB-UniRule"/>
</dbReference>
<dbReference type="Pfam" id="PF03309">
    <property type="entry name" value="Pan_kinase"/>
    <property type="match status" value="1"/>
</dbReference>
<keyword evidence="16" id="KW-0479">Metal-binding</keyword>
<keyword evidence="13 16" id="KW-0173">Coenzyme A biosynthesis</keyword>
<evidence type="ECO:0000256" key="8">
    <source>
        <dbReference type="ARBA" id="ARBA00022679"/>
    </source>
</evidence>
<comment type="subunit">
    <text evidence="5 16">Homodimer.</text>
</comment>
<dbReference type="NCBIfam" id="TIGR00671">
    <property type="entry name" value="baf"/>
    <property type="match status" value="1"/>
</dbReference>